<dbReference type="AlphaFoldDB" id="A0A6A7C269"/>
<protein>
    <recommendedName>
        <fullName evidence="3">MalT-like TPR region domain-containing protein</fullName>
    </recommendedName>
</protein>
<dbReference type="InterPro" id="IPR011990">
    <property type="entry name" value="TPR-like_helical_dom_sf"/>
</dbReference>
<dbReference type="SUPFAM" id="SSF48452">
    <property type="entry name" value="TPR-like"/>
    <property type="match status" value="1"/>
</dbReference>
<reference evidence="1" key="1">
    <citation type="journal article" date="2020" name="Stud. Mycol.">
        <title>101 Dothideomycetes genomes: a test case for predicting lifestyles and emergence of pathogens.</title>
        <authorList>
            <person name="Haridas S."/>
            <person name="Albert R."/>
            <person name="Binder M."/>
            <person name="Bloem J."/>
            <person name="Labutti K."/>
            <person name="Salamov A."/>
            <person name="Andreopoulos B."/>
            <person name="Baker S."/>
            <person name="Barry K."/>
            <person name="Bills G."/>
            <person name="Bluhm B."/>
            <person name="Cannon C."/>
            <person name="Castanera R."/>
            <person name="Culley D."/>
            <person name="Daum C."/>
            <person name="Ezra D."/>
            <person name="Gonzalez J."/>
            <person name="Henrissat B."/>
            <person name="Kuo A."/>
            <person name="Liang C."/>
            <person name="Lipzen A."/>
            <person name="Lutzoni F."/>
            <person name="Magnuson J."/>
            <person name="Mondo S."/>
            <person name="Nolan M."/>
            <person name="Ohm R."/>
            <person name="Pangilinan J."/>
            <person name="Park H.-J."/>
            <person name="Ramirez L."/>
            <person name="Alfaro M."/>
            <person name="Sun H."/>
            <person name="Tritt A."/>
            <person name="Yoshinaga Y."/>
            <person name="Zwiers L.-H."/>
            <person name="Turgeon B."/>
            <person name="Goodwin S."/>
            <person name="Spatafora J."/>
            <person name="Crous P."/>
            <person name="Grigoriev I."/>
        </authorList>
    </citation>
    <scope>NUCLEOTIDE SEQUENCE</scope>
    <source>
        <strain evidence="1">CBS 480.64</strain>
    </source>
</reference>
<accession>A0A6A7C269</accession>
<dbReference type="EMBL" id="MU005972">
    <property type="protein sequence ID" value="KAF2861463.1"/>
    <property type="molecule type" value="Genomic_DNA"/>
</dbReference>
<dbReference type="OrthoDB" id="2504561at2759"/>
<dbReference type="Proteomes" id="UP000799421">
    <property type="component" value="Unassembled WGS sequence"/>
</dbReference>
<keyword evidence="2" id="KW-1185">Reference proteome</keyword>
<evidence type="ECO:0000313" key="1">
    <source>
        <dbReference type="EMBL" id="KAF2861463.1"/>
    </source>
</evidence>
<evidence type="ECO:0008006" key="3">
    <source>
        <dbReference type="Google" id="ProtNLM"/>
    </source>
</evidence>
<evidence type="ECO:0000313" key="2">
    <source>
        <dbReference type="Proteomes" id="UP000799421"/>
    </source>
</evidence>
<gene>
    <name evidence="1" type="ORF">K470DRAFT_256846</name>
</gene>
<organism evidence="1 2">
    <name type="scientific">Piedraia hortae CBS 480.64</name>
    <dbReference type="NCBI Taxonomy" id="1314780"/>
    <lineage>
        <taxon>Eukaryota</taxon>
        <taxon>Fungi</taxon>
        <taxon>Dikarya</taxon>
        <taxon>Ascomycota</taxon>
        <taxon>Pezizomycotina</taxon>
        <taxon>Dothideomycetes</taxon>
        <taxon>Dothideomycetidae</taxon>
        <taxon>Capnodiales</taxon>
        <taxon>Piedraiaceae</taxon>
        <taxon>Piedraia</taxon>
    </lineage>
</organism>
<sequence length="140" mass="15377">MSGLSIALRAASTAQRYKAIPVFLDAITVLAVILNELQDFDAAIELLRAALPMLMESRQPRTQACITIGQSYVGLAGLADSEERRMHLMTLGEQYLDRAREFAMKLGDAEVNSQCLVMKLQMARYRGDDVAAAQVESLLA</sequence>
<proteinExistence type="predicted"/>
<name>A0A6A7C269_9PEZI</name>